<proteinExistence type="predicted"/>
<organism evidence="1 2">
    <name type="scientific">Spirosoma pollinicola</name>
    <dbReference type="NCBI Taxonomy" id="2057025"/>
    <lineage>
        <taxon>Bacteria</taxon>
        <taxon>Pseudomonadati</taxon>
        <taxon>Bacteroidota</taxon>
        <taxon>Cytophagia</taxon>
        <taxon>Cytophagales</taxon>
        <taxon>Cytophagaceae</taxon>
        <taxon>Spirosoma</taxon>
    </lineage>
</organism>
<keyword evidence="2" id="KW-1185">Reference proteome</keyword>
<dbReference type="Proteomes" id="UP000232883">
    <property type="component" value="Chromosome"/>
</dbReference>
<dbReference type="AlphaFoldDB" id="A0A2K8YVN3"/>
<reference evidence="1 2" key="1">
    <citation type="submission" date="2017-11" db="EMBL/GenBank/DDBJ databases">
        <title>Taxonomic description and genome sequences of Spirosoma HA7 sp. nov., isolated from pollen microhabitat of Corylus avellana.</title>
        <authorList>
            <person name="Ambika Manirajan B."/>
            <person name="Suarez C."/>
            <person name="Ratering S."/>
            <person name="Geissler-Plaum R."/>
            <person name="Cardinale M."/>
            <person name="Sylvia S."/>
        </authorList>
    </citation>
    <scope>NUCLEOTIDE SEQUENCE [LARGE SCALE GENOMIC DNA]</scope>
    <source>
        <strain evidence="1 2">HA7</strain>
    </source>
</reference>
<evidence type="ECO:0008006" key="3">
    <source>
        <dbReference type="Google" id="ProtNLM"/>
    </source>
</evidence>
<dbReference type="RefSeq" id="WP_100987421.1">
    <property type="nucleotide sequence ID" value="NZ_CP025096.1"/>
</dbReference>
<gene>
    <name evidence="1" type="ORF">CWM47_07620</name>
</gene>
<dbReference type="KEGG" id="spir:CWM47_07620"/>
<sequence length="333" mass="38619">MRVLRYIILLLALVLWGGGLSSTLLHGLYEAGIVVDDYRFGDLYRLSALPQFKQAQPVCAGSNRSSDTASTHLYLIGDSFSEPQRLNKSDFRVSHFQRVAWDYQQRVQLDPSKKNVLLIESVERHIREHFSRPVSEFVVEKDTSLTPTPQLPLRQRVSNEFHRSDMEERLESALFSHDWAFWFKELKASLTLNWFDRENSSVSLSKDHKYLFLRSDTDTSKTLNSSFANIPDQRITLLVDSLNSVAERYRRLGFDAVYLSVIPNKASILETNRGAYNHLVERIQQHPNLRVPTINTYEAFKKSPQSPYLKSDTHWSCEGRESWLNLVWQTVHI</sequence>
<dbReference type="EMBL" id="CP025096">
    <property type="protein sequence ID" value="AUD01700.1"/>
    <property type="molecule type" value="Genomic_DNA"/>
</dbReference>
<evidence type="ECO:0000313" key="1">
    <source>
        <dbReference type="EMBL" id="AUD01700.1"/>
    </source>
</evidence>
<dbReference type="OrthoDB" id="961233at2"/>
<protein>
    <recommendedName>
        <fullName evidence="3">AlgX/AlgJ SGNH hydrolase-like domain-containing protein</fullName>
    </recommendedName>
</protein>
<name>A0A2K8YVN3_9BACT</name>
<evidence type="ECO:0000313" key="2">
    <source>
        <dbReference type="Proteomes" id="UP000232883"/>
    </source>
</evidence>
<accession>A0A2K8YVN3</accession>